<dbReference type="AlphaFoldDB" id="S8FIV7"/>
<evidence type="ECO:0000313" key="1">
    <source>
        <dbReference type="EMBL" id="EPS98314.1"/>
    </source>
</evidence>
<gene>
    <name evidence="1" type="ORF">FOMPIDRAFT_1051542</name>
</gene>
<evidence type="ECO:0000313" key="2">
    <source>
        <dbReference type="Proteomes" id="UP000015241"/>
    </source>
</evidence>
<proteinExistence type="predicted"/>
<organism evidence="1 2">
    <name type="scientific">Fomitopsis schrenkii</name>
    <name type="common">Brown rot fungus</name>
    <dbReference type="NCBI Taxonomy" id="2126942"/>
    <lineage>
        <taxon>Eukaryota</taxon>
        <taxon>Fungi</taxon>
        <taxon>Dikarya</taxon>
        <taxon>Basidiomycota</taxon>
        <taxon>Agaricomycotina</taxon>
        <taxon>Agaricomycetes</taxon>
        <taxon>Polyporales</taxon>
        <taxon>Fomitopsis</taxon>
    </lineage>
</organism>
<dbReference type="InParanoid" id="S8FIV7"/>
<reference evidence="1 2" key="1">
    <citation type="journal article" date="2012" name="Science">
        <title>The Paleozoic origin of enzymatic lignin decomposition reconstructed from 31 fungal genomes.</title>
        <authorList>
            <person name="Floudas D."/>
            <person name="Binder M."/>
            <person name="Riley R."/>
            <person name="Barry K."/>
            <person name="Blanchette R.A."/>
            <person name="Henrissat B."/>
            <person name="Martinez A.T."/>
            <person name="Otillar R."/>
            <person name="Spatafora J.W."/>
            <person name="Yadav J.S."/>
            <person name="Aerts A."/>
            <person name="Benoit I."/>
            <person name="Boyd A."/>
            <person name="Carlson A."/>
            <person name="Copeland A."/>
            <person name="Coutinho P.M."/>
            <person name="de Vries R.P."/>
            <person name="Ferreira P."/>
            <person name="Findley K."/>
            <person name="Foster B."/>
            <person name="Gaskell J."/>
            <person name="Glotzer D."/>
            <person name="Gorecki P."/>
            <person name="Heitman J."/>
            <person name="Hesse C."/>
            <person name="Hori C."/>
            <person name="Igarashi K."/>
            <person name="Jurgens J.A."/>
            <person name="Kallen N."/>
            <person name="Kersten P."/>
            <person name="Kohler A."/>
            <person name="Kuees U."/>
            <person name="Kumar T.K.A."/>
            <person name="Kuo A."/>
            <person name="LaButti K."/>
            <person name="Larrondo L.F."/>
            <person name="Lindquist E."/>
            <person name="Ling A."/>
            <person name="Lombard V."/>
            <person name="Lucas S."/>
            <person name="Lundell T."/>
            <person name="Martin R."/>
            <person name="McLaughlin D.J."/>
            <person name="Morgenstern I."/>
            <person name="Morin E."/>
            <person name="Murat C."/>
            <person name="Nagy L.G."/>
            <person name="Nolan M."/>
            <person name="Ohm R.A."/>
            <person name="Patyshakuliyeva A."/>
            <person name="Rokas A."/>
            <person name="Ruiz-Duenas F.J."/>
            <person name="Sabat G."/>
            <person name="Salamov A."/>
            <person name="Samejima M."/>
            <person name="Schmutz J."/>
            <person name="Slot J.C."/>
            <person name="St John F."/>
            <person name="Stenlid J."/>
            <person name="Sun H."/>
            <person name="Sun S."/>
            <person name="Syed K."/>
            <person name="Tsang A."/>
            <person name="Wiebenga A."/>
            <person name="Young D."/>
            <person name="Pisabarro A."/>
            <person name="Eastwood D.C."/>
            <person name="Martin F."/>
            <person name="Cullen D."/>
            <person name="Grigoriev I.V."/>
            <person name="Hibbett D.S."/>
        </authorList>
    </citation>
    <scope>NUCLEOTIDE SEQUENCE</scope>
    <source>
        <strain evidence="2">FP-58527</strain>
    </source>
</reference>
<keyword evidence="2" id="KW-1185">Reference proteome</keyword>
<dbReference type="Proteomes" id="UP000015241">
    <property type="component" value="Unassembled WGS sequence"/>
</dbReference>
<dbReference type="EMBL" id="KE504166">
    <property type="protein sequence ID" value="EPS98314.1"/>
    <property type="molecule type" value="Genomic_DNA"/>
</dbReference>
<name>S8FIV7_FOMSC</name>
<sequence length="229" mass="24358">MGRPTSMQPNGHGLANRGPRGSALALVVNRDTLALPKAMGRPMSVRSHGHRSANRCPRGPALGAPRQMRAPQFDGLADVGADPWAWVGQPLPTRIRFGFSRASPKPWAGRPMGSPMGMGRPTAAHADPFWVYSGHARSPNPWGGRTMRTPMGMGRPTITHAYPPGHAGPTRQLAYHRAPMGGPTIDPTERHVVVGIRQWVAAGAPSQRASALGTRDSPCAIIPQCAPHA</sequence>
<dbReference type="HOGENOM" id="CLU_1209852_0_0_1"/>
<accession>S8FIV7</accession>
<protein>
    <submittedName>
        <fullName evidence="1">Uncharacterized protein</fullName>
    </submittedName>
</protein>